<evidence type="ECO:0000256" key="1">
    <source>
        <dbReference type="ARBA" id="ARBA00022443"/>
    </source>
</evidence>
<keyword evidence="1" id="KW-0728">SH3 domain</keyword>
<evidence type="ECO:0000259" key="3">
    <source>
        <dbReference type="Pfam" id="PF00018"/>
    </source>
</evidence>
<keyword evidence="8" id="KW-1185">Reference proteome</keyword>
<dbReference type="PANTHER" id="PTHR31778">
    <property type="entry name" value="BUD SITE SELECTION PROTEIN RAX2"/>
    <property type="match status" value="1"/>
</dbReference>
<dbReference type="AlphaFoldDB" id="A0A6A4GSV0"/>
<dbReference type="Proteomes" id="UP000799118">
    <property type="component" value="Unassembled WGS sequence"/>
</dbReference>
<dbReference type="InterPro" id="IPR024982">
    <property type="entry name" value="Rax2-like_C"/>
</dbReference>
<dbReference type="Pfam" id="PF00018">
    <property type="entry name" value="SH3_1"/>
    <property type="match status" value="1"/>
</dbReference>
<feature type="transmembrane region" description="Helical" evidence="2">
    <location>
        <begin position="417"/>
        <end position="443"/>
    </location>
</feature>
<gene>
    <name evidence="7" type="ORF">BT96DRAFT_1003780</name>
</gene>
<feature type="domain" description="SH3" evidence="3">
    <location>
        <begin position="529"/>
        <end position="564"/>
    </location>
</feature>
<keyword evidence="2" id="KW-1133">Transmembrane helix</keyword>
<evidence type="ECO:0000259" key="6">
    <source>
        <dbReference type="Pfam" id="PF20843"/>
    </source>
</evidence>
<evidence type="ECO:0000313" key="8">
    <source>
        <dbReference type="Proteomes" id="UP000799118"/>
    </source>
</evidence>
<keyword evidence="2" id="KW-0812">Transmembrane</keyword>
<evidence type="ECO:0008006" key="9">
    <source>
        <dbReference type="Google" id="ProtNLM"/>
    </source>
</evidence>
<feature type="transmembrane region" description="Helical" evidence="2">
    <location>
        <begin position="391"/>
        <end position="410"/>
    </location>
</feature>
<keyword evidence="2" id="KW-0472">Membrane</keyword>
<dbReference type="SUPFAM" id="SSF50044">
    <property type="entry name" value="SH3-domain"/>
    <property type="match status" value="1"/>
</dbReference>
<dbReference type="InterPro" id="IPR001452">
    <property type="entry name" value="SH3_domain"/>
</dbReference>
<dbReference type="InterPro" id="IPR036028">
    <property type="entry name" value="SH3-like_dom_sf"/>
</dbReference>
<proteinExistence type="predicted"/>
<dbReference type="Gene3D" id="2.30.30.40">
    <property type="entry name" value="SH3 Domains"/>
    <property type="match status" value="1"/>
</dbReference>
<feature type="domain" description="Sister chromatid cohesion C-terminal" evidence="5">
    <location>
        <begin position="815"/>
        <end position="936"/>
    </location>
</feature>
<evidence type="ECO:0000256" key="2">
    <source>
        <dbReference type="SAM" id="Phobius"/>
    </source>
</evidence>
<evidence type="ECO:0000313" key="7">
    <source>
        <dbReference type="EMBL" id="KAE9388872.1"/>
    </source>
</evidence>
<evidence type="ECO:0000259" key="4">
    <source>
        <dbReference type="Pfam" id="PF12768"/>
    </source>
</evidence>
<dbReference type="Pfam" id="PF20843">
    <property type="entry name" value="Rax2_3"/>
    <property type="match status" value="1"/>
</dbReference>
<dbReference type="Pfam" id="PF12830">
    <property type="entry name" value="Nipped-B_C"/>
    <property type="match status" value="1"/>
</dbReference>
<reference evidence="7" key="1">
    <citation type="journal article" date="2019" name="Environ. Microbiol.">
        <title>Fungal ecological strategies reflected in gene transcription - a case study of two litter decomposers.</title>
        <authorList>
            <person name="Barbi F."/>
            <person name="Kohler A."/>
            <person name="Barry K."/>
            <person name="Baskaran P."/>
            <person name="Daum C."/>
            <person name="Fauchery L."/>
            <person name="Ihrmark K."/>
            <person name="Kuo A."/>
            <person name="LaButti K."/>
            <person name="Lipzen A."/>
            <person name="Morin E."/>
            <person name="Grigoriev I.V."/>
            <person name="Henrissat B."/>
            <person name="Lindahl B."/>
            <person name="Martin F."/>
        </authorList>
    </citation>
    <scope>NUCLEOTIDE SEQUENCE</scope>
    <source>
        <strain evidence="7">JB14</strain>
    </source>
</reference>
<name>A0A6A4GSV0_9AGAR</name>
<protein>
    <recommendedName>
        <fullName evidence="9">SH3 domain-containing protein</fullName>
    </recommendedName>
</protein>
<organism evidence="7 8">
    <name type="scientific">Gymnopus androsaceus JB14</name>
    <dbReference type="NCBI Taxonomy" id="1447944"/>
    <lineage>
        <taxon>Eukaryota</taxon>
        <taxon>Fungi</taxon>
        <taxon>Dikarya</taxon>
        <taxon>Basidiomycota</taxon>
        <taxon>Agaricomycotina</taxon>
        <taxon>Agaricomycetes</taxon>
        <taxon>Agaricomycetidae</taxon>
        <taxon>Agaricales</taxon>
        <taxon>Marasmiineae</taxon>
        <taxon>Omphalotaceae</taxon>
        <taxon>Gymnopus</taxon>
    </lineage>
</organism>
<dbReference type="OrthoDB" id="418242at2759"/>
<dbReference type="EMBL" id="ML769722">
    <property type="protein sequence ID" value="KAE9388872.1"/>
    <property type="molecule type" value="Genomic_DNA"/>
</dbReference>
<feature type="domain" description="Rax2-like third" evidence="6">
    <location>
        <begin position="65"/>
        <end position="224"/>
    </location>
</feature>
<dbReference type="Pfam" id="PF12768">
    <property type="entry name" value="Rax2"/>
    <property type="match status" value="1"/>
</dbReference>
<feature type="domain" description="Rax2-like C-terminal" evidence="4">
    <location>
        <begin position="317"/>
        <end position="407"/>
    </location>
</feature>
<dbReference type="InterPro" id="IPR048265">
    <property type="entry name" value="Rax2-like_third"/>
</dbReference>
<evidence type="ECO:0000259" key="5">
    <source>
        <dbReference type="Pfam" id="PF12830"/>
    </source>
</evidence>
<dbReference type="GO" id="GO:1902929">
    <property type="term" value="C:plasma membrane of growing cell tip"/>
    <property type="evidence" value="ECO:0007669"/>
    <property type="project" value="TreeGrafter"/>
</dbReference>
<accession>A0A6A4GSV0</accession>
<dbReference type="PANTHER" id="PTHR31778:SF2">
    <property type="entry name" value="BUD SITE SELECTION PROTEIN RAX2"/>
    <property type="match status" value="1"/>
</dbReference>
<dbReference type="InterPro" id="IPR024986">
    <property type="entry name" value="Nipped-B_C"/>
</dbReference>
<sequence length="1075" mass="116792">MQQNTTCSTTCPLSTDSSLLYQDFLFDSSLTITGVQITLSEFTGDSPGLHILQLPSSGAFVSTVRSQNQASCFAPNPSNTSFTGSWEEKVVPTNISGTTELVLVSDVAVGTSVSSGPSFTWIPYVSASGNYDIFMVIPGCTNMQDCASRTLVKVTLFPGNGLNPSVMTVDQTNTDNASISIYSGPILPSSPDFVTTVTMTLADSPVGTGLNGMCKIVADQIQLVLTSANATTTSSNGSSSGSASGSNEGFGFFEWPLSSTASVDATSTLANSTETAADLAAIDLFNGIGVSRTIRPEPSSLPATLRHLKMRITLMTDNATFLSFFDGQNWTTLASTLQQETIISQLAMVPLQDTHAANSIIESDQMLMISGSLDDSSFGNASSALFDGASFIPYIVSSTVSGSAGSVYFVDFLATGVLILISIAIAAGVVFLLVLIGILWTLFARCDREDKVKQFNAGAEDDESIHHCPSSLLKHINAATRGNIIGAKEERIEGDGMEPEYGHDGNNYVHSDTPSAYGGTMENSRPAHARYSFDGASEGELALTAGTEVEVLDDQDHAWWYARDVEECHDFAAYLKNPTTPEDQTKTDYLLRAFCSAIPYLPKAAAKFGQDLQTKLQPMITKPSSGGIATMQEVVACLCTDVQYFTHDFSRLVALLKSCNVRLKQAIEKPGDTALTPVEMKGLLRVKEPSTEADLNSVSATSITEHVYTSLLKLHKQYSDASFRARTSRPRSYDQDGKARLLNIIQNFLTSEAIKHSQKEKESAKGHGAKPVQVNMEELVGNTDGFADSGVSSAVVQRYLAAFSTQDWLTRFNVQSFPVIIALETSPSTSLSNRASALHALLHNKHTSLLNSRFTLSALKSFEHQRKISPDAVHGYRMQPIPVAVLHRWYSLIFQDRSDYKSSQDDVEFTRYMAENFSAFDYKTQEEVIMVIKFLTMVLSTTGSHLLEVLSPSHLLSNLHSLSGSQTETNQGDSMNAKKKFDDELPFIRTSVVVGMVMLLKAHLKTLYGLSEELPFAVQPVLMSADAKEQKERFIAIWNQNGVTGEPEEEMFDPTLSIGLFVFHFISMLQKKSAK</sequence>